<gene>
    <name evidence="4" type="ORF">SEMRO_79_G042740.1</name>
</gene>
<dbReference type="PRINTS" id="PR00050">
    <property type="entry name" value="COLDSHOCK"/>
</dbReference>
<dbReference type="GO" id="GO:0003676">
    <property type="term" value="F:nucleic acid binding"/>
    <property type="evidence" value="ECO:0007669"/>
    <property type="project" value="InterPro"/>
</dbReference>
<accession>A0A9N8DGQ9</accession>
<dbReference type="Proteomes" id="UP001153069">
    <property type="component" value="Unassembled WGS sequence"/>
</dbReference>
<feature type="region of interest" description="Disordered" evidence="1">
    <location>
        <begin position="97"/>
        <end position="125"/>
    </location>
</feature>
<protein>
    <submittedName>
        <fullName evidence="4">Sensitive element-binding protein 1</fullName>
    </submittedName>
</protein>
<feature type="domain" description="CSD" evidence="3">
    <location>
        <begin position="39"/>
        <end position="105"/>
    </location>
</feature>
<dbReference type="AlphaFoldDB" id="A0A9N8DGQ9"/>
<organism evidence="4 5">
    <name type="scientific">Seminavis robusta</name>
    <dbReference type="NCBI Taxonomy" id="568900"/>
    <lineage>
        <taxon>Eukaryota</taxon>
        <taxon>Sar</taxon>
        <taxon>Stramenopiles</taxon>
        <taxon>Ochrophyta</taxon>
        <taxon>Bacillariophyta</taxon>
        <taxon>Bacillariophyceae</taxon>
        <taxon>Bacillariophycidae</taxon>
        <taxon>Naviculales</taxon>
        <taxon>Naviculaceae</taxon>
        <taxon>Seminavis</taxon>
    </lineage>
</organism>
<dbReference type="InterPro" id="IPR011129">
    <property type="entry name" value="CSD"/>
</dbReference>
<dbReference type="PROSITE" id="PS51857">
    <property type="entry name" value="CSD_2"/>
    <property type="match status" value="1"/>
</dbReference>
<dbReference type="SMART" id="SM00357">
    <property type="entry name" value="CSP"/>
    <property type="match status" value="1"/>
</dbReference>
<feature type="signal peptide" evidence="2">
    <location>
        <begin position="1"/>
        <end position="16"/>
    </location>
</feature>
<dbReference type="Gene3D" id="2.40.50.140">
    <property type="entry name" value="Nucleic acid-binding proteins"/>
    <property type="match status" value="1"/>
</dbReference>
<reference evidence="4" key="1">
    <citation type="submission" date="2020-06" db="EMBL/GenBank/DDBJ databases">
        <authorList>
            <consortium name="Plant Systems Biology data submission"/>
        </authorList>
    </citation>
    <scope>NUCLEOTIDE SEQUENCE</scope>
    <source>
        <strain evidence="4">D6</strain>
    </source>
</reference>
<dbReference type="EMBL" id="CAICTM010000078">
    <property type="protein sequence ID" value="CAB9500240.1"/>
    <property type="molecule type" value="Genomic_DNA"/>
</dbReference>
<dbReference type="InterPro" id="IPR012340">
    <property type="entry name" value="NA-bd_OB-fold"/>
</dbReference>
<dbReference type="PROSITE" id="PS00352">
    <property type="entry name" value="CSD_1"/>
    <property type="match status" value="1"/>
</dbReference>
<dbReference type="SUPFAM" id="SSF50249">
    <property type="entry name" value="Nucleic acid-binding proteins"/>
    <property type="match status" value="1"/>
</dbReference>
<proteinExistence type="predicted"/>
<dbReference type="Pfam" id="PF00313">
    <property type="entry name" value="CSD"/>
    <property type="match status" value="1"/>
</dbReference>
<sequence length="125" mass="13643">MLKLLVLALLALSGSAFVSPLRTSATSNTALFMSDSEDLKTGTVKWFNTMKGFGFISPTDGSGDVFVHQTAIKSQGFRSLADGEEVEYFEELDQQGRKRAVRVTGPDGEDVQGAPFRPAPEYDQY</sequence>
<dbReference type="CDD" id="cd04458">
    <property type="entry name" value="CSP_CDS"/>
    <property type="match status" value="1"/>
</dbReference>
<dbReference type="InterPro" id="IPR019844">
    <property type="entry name" value="CSD_CS"/>
</dbReference>
<dbReference type="InterPro" id="IPR002059">
    <property type="entry name" value="CSP_DNA-bd"/>
</dbReference>
<evidence type="ECO:0000313" key="4">
    <source>
        <dbReference type="EMBL" id="CAB9500240.1"/>
    </source>
</evidence>
<evidence type="ECO:0000259" key="3">
    <source>
        <dbReference type="PROSITE" id="PS51857"/>
    </source>
</evidence>
<evidence type="ECO:0000313" key="5">
    <source>
        <dbReference type="Proteomes" id="UP001153069"/>
    </source>
</evidence>
<feature type="chain" id="PRO_5040219494" evidence="2">
    <location>
        <begin position="17"/>
        <end position="125"/>
    </location>
</feature>
<name>A0A9N8DGQ9_9STRA</name>
<evidence type="ECO:0000256" key="1">
    <source>
        <dbReference type="SAM" id="MobiDB-lite"/>
    </source>
</evidence>
<keyword evidence="5" id="KW-1185">Reference proteome</keyword>
<dbReference type="OrthoDB" id="422005at2759"/>
<dbReference type="PANTHER" id="PTHR46565:SF20">
    <property type="entry name" value="COLD SHOCK DOMAIN-CONTAINING PROTEIN 4"/>
    <property type="match status" value="1"/>
</dbReference>
<evidence type="ECO:0000256" key="2">
    <source>
        <dbReference type="SAM" id="SignalP"/>
    </source>
</evidence>
<dbReference type="PANTHER" id="PTHR46565">
    <property type="entry name" value="COLD SHOCK DOMAIN PROTEIN 2"/>
    <property type="match status" value="1"/>
</dbReference>
<comment type="caution">
    <text evidence="4">The sequence shown here is derived from an EMBL/GenBank/DDBJ whole genome shotgun (WGS) entry which is preliminary data.</text>
</comment>
<keyword evidence="2" id="KW-0732">Signal</keyword>